<reference evidence="5" key="1">
    <citation type="journal article" date="2017" name="Plant J.">
        <title>The pomegranate (Punica granatum L.) genome and the genomics of punicalagin biosynthesis.</title>
        <authorList>
            <person name="Qin G."/>
            <person name="Xu C."/>
            <person name="Ming R."/>
            <person name="Tang H."/>
            <person name="Guyot R."/>
            <person name="Kramer E.M."/>
            <person name="Hu Y."/>
            <person name="Yi X."/>
            <person name="Qi Y."/>
            <person name="Xu X."/>
            <person name="Gao Z."/>
            <person name="Pan H."/>
            <person name="Jian J."/>
            <person name="Tian Y."/>
            <person name="Yue Z."/>
            <person name="Xu Y."/>
        </authorList>
    </citation>
    <scope>NUCLEOTIDE SEQUENCE [LARGE SCALE GENOMIC DNA]</scope>
    <source>
        <strain evidence="5">cv. Dabenzi</strain>
    </source>
</reference>
<feature type="region of interest" description="Disordered" evidence="1">
    <location>
        <begin position="60"/>
        <end position="87"/>
    </location>
</feature>
<comment type="caution">
    <text evidence="3">The sequence shown here is derived from an EMBL/GenBank/DDBJ whole genome shotgun (WGS) entry which is preliminary data.</text>
</comment>
<name>A0A218X0M2_PUNGR</name>
<evidence type="ECO:0000313" key="4">
    <source>
        <dbReference type="EMBL" id="PKI68710.1"/>
    </source>
</evidence>
<dbReference type="GeneID" id="116211606"/>
<accession>A0A218X0M2</accession>
<dbReference type="EMBL" id="PGOL01000542">
    <property type="protein sequence ID" value="PKI68710.1"/>
    <property type="molecule type" value="Genomic_DNA"/>
</dbReference>
<dbReference type="PANTHER" id="PTHR33624:SF17">
    <property type="entry name" value="OS07G0687400 PROTEIN"/>
    <property type="match status" value="1"/>
</dbReference>
<evidence type="ECO:0000313" key="5">
    <source>
        <dbReference type="Proteomes" id="UP000197138"/>
    </source>
</evidence>
<dbReference type="OrthoDB" id="1725273at2759"/>
<dbReference type="STRING" id="22663.A0A218X0M2"/>
<feature type="region of interest" description="Disordered" evidence="1">
    <location>
        <begin position="1"/>
        <end position="28"/>
    </location>
</feature>
<dbReference type="AlphaFoldDB" id="A0A218X0M2"/>
<dbReference type="Proteomes" id="UP000197138">
    <property type="component" value="Unassembled WGS sequence"/>
</dbReference>
<feature type="compositionally biased region" description="Basic and acidic residues" evidence="1">
    <location>
        <begin position="7"/>
        <end position="16"/>
    </location>
</feature>
<evidence type="ECO:0000313" key="6">
    <source>
        <dbReference type="Proteomes" id="UP000233551"/>
    </source>
</evidence>
<protein>
    <recommendedName>
        <fullName evidence="2">VQ domain-containing protein</fullName>
    </recommendedName>
</protein>
<evidence type="ECO:0000259" key="2">
    <source>
        <dbReference type="Pfam" id="PF05678"/>
    </source>
</evidence>
<sequence>MDMLGVADHKMKSSKREGKRRSSSGKNGIKVVYISSPMKVKTSASEFRAIVQELTGRDSDVARFMDGSSNEDDGQNRTEDHSSSHLNIKREEKDHLLSGVAYFGSDNMFSEDYNTYYFENDSPTTSESLVEQYDGNLFSMPHVERSFRENNFPFVFQESVLLDVFN</sequence>
<dbReference type="EMBL" id="MTKT01002495">
    <property type="protein sequence ID" value="OWM78463.1"/>
    <property type="molecule type" value="Genomic_DNA"/>
</dbReference>
<dbReference type="PANTHER" id="PTHR33624">
    <property type="entry name" value="SIGMA FACTOR BINDING PROTEIN 1, CHLOROPLASTIC"/>
    <property type="match status" value="1"/>
</dbReference>
<feature type="compositionally biased region" description="Basic and acidic residues" evidence="1">
    <location>
        <begin position="74"/>
        <end position="87"/>
    </location>
</feature>
<keyword evidence="6" id="KW-1185">Reference proteome</keyword>
<reference evidence="3" key="2">
    <citation type="submission" date="2017-06" db="EMBL/GenBank/DDBJ databases">
        <title>The pomegranate genome and the genomics of punicalagin biosynthesis.</title>
        <authorList>
            <person name="Xu C."/>
        </authorList>
    </citation>
    <scope>NUCLEOTIDE SEQUENCE [LARGE SCALE GENOMIC DNA]</scope>
    <source>
        <tissue evidence="3">Fresh leaf</tissue>
    </source>
</reference>
<dbReference type="Proteomes" id="UP000233551">
    <property type="component" value="Unassembled WGS sequence"/>
</dbReference>
<feature type="domain" description="VQ" evidence="2">
    <location>
        <begin position="34"/>
        <end position="60"/>
    </location>
</feature>
<dbReference type="Pfam" id="PF05678">
    <property type="entry name" value="VQ"/>
    <property type="match status" value="1"/>
</dbReference>
<evidence type="ECO:0000256" key="1">
    <source>
        <dbReference type="SAM" id="MobiDB-lite"/>
    </source>
</evidence>
<organism evidence="3 5">
    <name type="scientific">Punica granatum</name>
    <name type="common">Pomegranate</name>
    <dbReference type="NCBI Taxonomy" id="22663"/>
    <lineage>
        <taxon>Eukaryota</taxon>
        <taxon>Viridiplantae</taxon>
        <taxon>Streptophyta</taxon>
        <taxon>Embryophyta</taxon>
        <taxon>Tracheophyta</taxon>
        <taxon>Spermatophyta</taxon>
        <taxon>Magnoliopsida</taxon>
        <taxon>eudicotyledons</taxon>
        <taxon>Gunneridae</taxon>
        <taxon>Pentapetalae</taxon>
        <taxon>rosids</taxon>
        <taxon>malvids</taxon>
        <taxon>Myrtales</taxon>
        <taxon>Lythraceae</taxon>
        <taxon>Punica</taxon>
    </lineage>
</organism>
<dbReference type="InterPro" id="IPR039335">
    <property type="entry name" value="SIB1/2"/>
</dbReference>
<dbReference type="InterPro" id="IPR008889">
    <property type="entry name" value="VQ"/>
</dbReference>
<proteinExistence type="predicted"/>
<gene>
    <name evidence="3" type="ORF">CDL15_Pgr016187</name>
    <name evidence="4" type="ORF">CRG98_010767</name>
</gene>
<reference evidence="4 6" key="3">
    <citation type="submission" date="2017-11" db="EMBL/GenBank/DDBJ databases">
        <title>De-novo sequencing of pomegranate (Punica granatum L.) genome.</title>
        <authorList>
            <person name="Akparov Z."/>
            <person name="Amiraslanov A."/>
            <person name="Hajiyeva S."/>
            <person name="Abbasov M."/>
            <person name="Kaur K."/>
            <person name="Hamwieh A."/>
            <person name="Solovyev V."/>
            <person name="Salamov A."/>
            <person name="Braich B."/>
            <person name="Kosarev P."/>
            <person name="Mahmoud A."/>
            <person name="Hajiyev E."/>
            <person name="Babayeva S."/>
            <person name="Izzatullayeva V."/>
            <person name="Mammadov A."/>
            <person name="Mammadov A."/>
            <person name="Sharifova S."/>
            <person name="Ojaghi J."/>
            <person name="Eynullazada K."/>
            <person name="Bayramov B."/>
            <person name="Abdulazimova A."/>
            <person name="Shahmuradov I."/>
        </authorList>
    </citation>
    <scope>NUCLEOTIDE SEQUENCE [LARGE SCALE GENOMIC DNA]</scope>
    <source>
        <strain evidence="4">AG2017</strain>
        <strain evidence="6">cv. AG2017</strain>
        <tissue evidence="4">Leaf</tissue>
    </source>
</reference>
<evidence type="ECO:0000313" key="3">
    <source>
        <dbReference type="EMBL" id="OWM78463.1"/>
    </source>
</evidence>